<evidence type="ECO:0000313" key="2">
    <source>
        <dbReference type="Proteomes" id="UP000290572"/>
    </source>
</evidence>
<reference evidence="1 2" key="1">
    <citation type="submission" date="2018-03" db="EMBL/GenBank/DDBJ databases">
        <title>Draft genome sequence of Rohu Carp (Labeo rohita).</title>
        <authorList>
            <person name="Das P."/>
            <person name="Kushwaha B."/>
            <person name="Joshi C.G."/>
            <person name="Kumar D."/>
            <person name="Nagpure N.S."/>
            <person name="Sahoo L."/>
            <person name="Das S.P."/>
            <person name="Bit A."/>
            <person name="Patnaik S."/>
            <person name="Meher P.K."/>
            <person name="Jayasankar P."/>
            <person name="Koringa P.G."/>
            <person name="Patel N.V."/>
            <person name="Hinsu A.T."/>
            <person name="Kumar R."/>
            <person name="Pandey M."/>
            <person name="Agarwal S."/>
            <person name="Srivastava S."/>
            <person name="Singh M."/>
            <person name="Iquebal M.A."/>
            <person name="Jaiswal S."/>
            <person name="Angadi U.B."/>
            <person name="Kumar N."/>
            <person name="Raza M."/>
            <person name="Shah T.M."/>
            <person name="Rai A."/>
            <person name="Jena J.K."/>
        </authorList>
    </citation>
    <scope>NUCLEOTIDE SEQUENCE [LARGE SCALE GENOMIC DNA]</scope>
    <source>
        <strain evidence="1">DASCIFA01</strain>
        <tissue evidence="1">Testis</tissue>
    </source>
</reference>
<protein>
    <submittedName>
        <fullName evidence="1">Uncharacterized protein</fullName>
    </submittedName>
</protein>
<dbReference type="Proteomes" id="UP000290572">
    <property type="component" value="Unassembled WGS sequence"/>
</dbReference>
<sequence length="70" mass="7691">MIALRLVCLIDPCDLDSDSVSGNLGDLNIRVRRHTHHSPRAATASFLTNLFLSSRGTARAFKTLARNGRI</sequence>
<keyword evidence="2" id="KW-1185">Reference proteome</keyword>
<proteinExistence type="predicted"/>
<comment type="caution">
    <text evidence="1">The sequence shown here is derived from an EMBL/GenBank/DDBJ whole genome shotgun (WGS) entry which is preliminary data.</text>
</comment>
<name>A0A498NWK6_LABRO</name>
<dbReference type="AlphaFoldDB" id="A0A498NWK6"/>
<dbReference type="EMBL" id="QBIY01007832">
    <property type="protein sequence ID" value="RXN36570.1"/>
    <property type="molecule type" value="Genomic_DNA"/>
</dbReference>
<organism evidence="1 2">
    <name type="scientific">Labeo rohita</name>
    <name type="common">Indian major carp</name>
    <name type="synonym">Cyprinus rohita</name>
    <dbReference type="NCBI Taxonomy" id="84645"/>
    <lineage>
        <taxon>Eukaryota</taxon>
        <taxon>Metazoa</taxon>
        <taxon>Chordata</taxon>
        <taxon>Craniata</taxon>
        <taxon>Vertebrata</taxon>
        <taxon>Euteleostomi</taxon>
        <taxon>Actinopterygii</taxon>
        <taxon>Neopterygii</taxon>
        <taxon>Teleostei</taxon>
        <taxon>Ostariophysi</taxon>
        <taxon>Cypriniformes</taxon>
        <taxon>Cyprinidae</taxon>
        <taxon>Labeoninae</taxon>
        <taxon>Labeonini</taxon>
        <taxon>Labeo</taxon>
    </lineage>
</organism>
<evidence type="ECO:0000313" key="1">
    <source>
        <dbReference type="EMBL" id="RXN36570.1"/>
    </source>
</evidence>
<gene>
    <name evidence="1" type="ORF">ROHU_002841</name>
</gene>
<accession>A0A498NWK6</accession>